<proteinExistence type="predicted"/>
<organism evidence="1 2">
    <name type="scientific">Flavobacterium azizsancarii</name>
    <dbReference type="NCBI Taxonomy" id="2961580"/>
    <lineage>
        <taxon>Bacteria</taxon>
        <taxon>Pseudomonadati</taxon>
        <taxon>Bacteroidota</taxon>
        <taxon>Flavobacteriia</taxon>
        <taxon>Flavobacteriales</taxon>
        <taxon>Flavobacteriaceae</taxon>
        <taxon>Flavobacterium</taxon>
    </lineage>
</organism>
<reference evidence="1 2" key="1">
    <citation type="journal article" date="2023" name="Chemosphere">
        <title>Whole genome analysis of Flavobacterium aziz-sancarii sp. nov., isolated from Ardley Island (Antarctica), revealed a rich resistome and bioremediation potential.</title>
        <authorList>
            <person name="Otur C."/>
            <person name="Okay S."/>
            <person name="Kurt-Kizildogan A."/>
        </authorList>
    </citation>
    <scope>NUCLEOTIDE SEQUENCE [LARGE SCALE GENOMIC DNA]</scope>
    <source>
        <strain evidence="1 2">AC</strain>
    </source>
</reference>
<sequence>MGDYESYFRLFKSSWGILIGFKGEILEMSEEFEMNDLIKINDFLYLQLNISNENKYIHNNKTKLENGIQWVSEIFPKQKKVLIKINEIDLNFCNFQIEGLFFGIASWICNYYKVEMPNYHSTFDKDSNKYLFSFDENDEISKKLLYPLS</sequence>
<comment type="caution">
    <text evidence="1">The sequence shown here is derived from an EMBL/GenBank/DDBJ whole genome shotgun (WGS) entry which is preliminary data.</text>
</comment>
<protein>
    <submittedName>
        <fullName evidence="1">Uncharacterized protein</fullName>
    </submittedName>
</protein>
<dbReference type="Proteomes" id="UP001212170">
    <property type="component" value="Unassembled WGS sequence"/>
</dbReference>
<evidence type="ECO:0000313" key="2">
    <source>
        <dbReference type="Proteomes" id="UP001212170"/>
    </source>
</evidence>
<name>A0ABT4WE75_9FLAO</name>
<gene>
    <name evidence="1" type="ORF">NJT12_14635</name>
</gene>
<accession>A0ABT4WE75</accession>
<evidence type="ECO:0000313" key="1">
    <source>
        <dbReference type="EMBL" id="MDA6070852.1"/>
    </source>
</evidence>
<dbReference type="RefSeq" id="WP_271336664.1">
    <property type="nucleotide sequence ID" value="NZ_JAMZNK010000024.1"/>
</dbReference>
<keyword evidence="2" id="KW-1185">Reference proteome</keyword>
<dbReference type="EMBL" id="JAMZNK010000024">
    <property type="protein sequence ID" value="MDA6070852.1"/>
    <property type="molecule type" value="Genomic_DNA"/>
</dbReference>